<accession>A0A1F5BVE5</accession>
<evidence type="ECO:0000313" key="2">
    <source>
        <dbReference type="EMBL" id="OGD34577.1"/>
    </source>
</evidence>
<comment type="caution">
    <text evidence="2">The sequence shown here is derived from an EMBL/GenBank/DDBJ whole genome shotgun (WGS) entry which is preliminary data.</text>
</comment>
<reference evidence="2 3" key="1">
    <citation type="journal article" date="2016" name="Nat. Commun.">
        <title>Thousands of microbial genomes shed light on interconnected biogeochemical processes in an aquifer system.</title>
        <authorList>
            <person name="Anantharaman K."/>
            <person name="Brown C.T."/>
            <person name="Hug L.A."/>
            <person name="Sharon I."/>
            <person name="Castelle C.J."/>
            <person name="Probst A.J."/>
            <person name="Thomas B.C."/>
            <person name="Singh A."/>
            <person name="Wilkins M.J."/>
            <person name="Karaoz U."/>
            <person name="Brodie E.L."/>
            <person name="Williams K.H."/>
            <person name="Hubbard S.S."/>
            <person name="Banfield J.F."/>
        </authorList>
    </citation>
    <scope>NUCLEOTIDE SEQUENCE [LARGE SCALE GENOMIC DNA]</scope>
</reference>
<evidence type="ECO:0000313" key="3">
    <source>
        <dbReference type="Proteomes" id="UP000176650"/>
    </source>
</evidence>
<evidence type="ECO:0000256" key="1">
    <source>
        <dbReference type="SAM" id="Phobius"/>
    </source>
</evidence>
<dbReference type="AlphaFoldDB" id="A0A1F5BVE5"/>
<keyword evidence="1" id="KW-1133">Transmembrane helix</keyword>
<proteinExistence type="predicted"/>
<protein>
    <submittedName>
        <fullName evidence="2">Uncharacterized protein</fullName>
    </submittedName>
</protein>
<feature type="transmembrane region" description="Helical" evidence="1">
    <location>
        <begin position="20"/>
        <end position="42"/>
    </location>
</feature>
<keyword evidence="1" id="KW-0472">Membrane</keyword>
<sequence length="138" mass="15630">MTHVAGQVAEQVQEVLMPLWKIFAITVPIGLALAITLVLLILKVIIPLHAGEARVVRYGDGLFHLKWVWRDATTLCHHCRKPMYCFQQQKEKEHNVVKNFLCIATDCEASGRGVVLMETYLDSDPHAQIVPAMVRRKT</sequence>
<organism evidence="2 3">
    <name type="scientific">Candidatus Azambacteria bacterium RIFCSPLOWO2_01_FULL_46_25</name>
    <dbReference type="NCBI Taxonomy" id="1797298"/>
    <lineage>
        <taxon>Bacteria</taxon>
        <taxon>Candidatus Azamiibacteriota</taxon>
    </lineage>
</organism>
<gene>
    <name evidence="2" type="ORF">A2988_03675</name>
</gene>
<keyword evidence="1" id="KW-0812">Transmembrane</keyword>
<dbReference type="EMBL" id="MEYS01000001">
    <property type="protein sequence ID" value="OGD34577.1"/>
    <property type="molecule type" value="Genomic_DNA"/>
</dbReference>
<name>A0A1F5BVE5_9BACT</name>
<dbReference type="Proteomes" id="UP000176650">
    <property type="component" value="Unassembled WGS sequence"/>
</dbReference>